<evidence type="ECO:0000256" key="1">
    <source>
        <dbReference type="SAM" id="MobiDB-lite"/>
    </source>
</evidence>
<organism evidence="2 5">
    <name type="scientific">Halococcus dombrowskii</name>
    <dbReference type="NCBI Taxonomy" id="179637"/>
    <lineage>
        <taxon>Archaea</taxon>
        <taxon>Methanobacteriati</taxon>
        <taxon>Methanobacteriota</taxon>
        <taxon>Stenosarchaea group</taxon>
        <taxon>Halobacteria</taxon>
        <taxon>Halobacteriales</taxon>
        <taxon>Halococcaceae</taxon>
        <taxon>Halococcus</taxon>
    </lineage>
</organism>
<dbReference type="RefSeq" id="WP_244705780.1">
    <property type="nucleotide sequence ID" value="NZ_BAAADN010000070.1"/>
</dbReference>
<evidence type="ECO:0000313" key="5">
    <source>
        <dbReference type="Proteomes" id="UP001500962"/>
    </source>
</evidence>
<reference evidence="3" key="2">
    <citation type="submission" date="2022-04" db="EMBL/GenBank/DDBJ databases">
        <title>Sequencing and genomic assembly of Halococcus dombrowskii.</title>
        <authorList>
            <person name="Lim S.W."/>
            <person name="MacLea K.S."/>
        </authorList>
    </citation>
    <scope>NUCLEOTIDE SEQUENCE</scope>
    <source>
        <strain evidence="3">H4</strain>
        <plasmid evidence="3">unnamed1</plasmid>
    </source>
</reference>
<gene>
    <name evidence="2" type="ORF">GCM10008985_33430</name>
    <name evidence="3" type="ORF">MUK72_14525</name>
</gene>
<feature type="region of interest" description="Disordered" evidence="1">
    <location>
        <begin position="1"/>
        <end position="22"/>
    </location>
</feature>
<sequence length="50" mass="5894">MIDDSRHLADTEDRSDDHQHAVEPCEHGIECAQHNESRQARRETAWDCYE</sequence>
<evidence type="ECO:0000313" key="2">
    <source>
        <dbReference type="EMBL" id="GAA0474135.1"/>
    </source>
</evidence>
<evidence type="ECO:0000313" key="3">
    <source>
        <dbReference type="EMBL" id="UOO96760.1"/>
    </source>
</evidence>
<geneLocation type="plasmid" evidence="3 4">
    <name>unnamed1</name>
</geneLocation>
<proteinExistence type="predicted"/>
<evidence type="ECO:0000313" key="4">
    <source>
        <dbReference type="Proteomes" id="UP000830542"/>
    </source>
</evidence>
<name>A0AAV3SLT8_HALDO</name>
<keyword evidence="4" id="KW-1185">Reference proteome</keyword>
<reference evidence="2" key="3">
    <citation type="submission" date="2023-12" db="EMBL/GenBank/DDBJ databases">
        <authorList>
            <person name="Sun Q."/>
            <person name="Inoue M."/>
        </authorList>
    </citation>
    <scope>NUCLEOTIDE SEQUENCE</scope>
    <source>
        <strain evidence="2">JCM 12289</strain>
    </source>
</reference>
<dbReference type="Proteomes" id="UP000830542">
    <property type="component" value="Plasmid unnamed1"/>
</dbReference>
<accession>A0AAV3SLT8</accession>
<protein>
    <submittedName>
        <fullName evidence="2">Uncharacterized protein</fullName>
    </submittedName>
</protein>
<reference evidence="2" key="1">
    <citation type="journal article" date="2014" name="Int. J. Syst. Evol. Microbiol.">
        <title>Complete genome sequence of Corynebacterium casei LMG S-19264T (=DSM 44701T), isolated from a smear-ripened cheese.</title>
        <authorList>
            <consortium name="US DOE Joint Genome Institute (JGI-PGF)"/>
            <person name="Walter F."/>
            <person name="Albersmeier A."/>
            <person name="Kalinowski J."/>
            <person name="Ruckert C."/>
        </authorList>
    </citation>
    <scope>NUCLEOTIDE SEQUENCE</scope>
    <source>
        <strain evidence="2">JCM 12289</strain>
    </source>
</reference>
<dbReference type="GeneID" id="71763087"/>
<dbReference type="Proteomes" id="UP001500962">
    <property type="component" value="Unassembled WGS sequence"/>
</dbReference>
<dbReference type="EMBL" id="CP095006">
    <property type="protein sequence ID" value="UOO96760.1"/>
    <property type="molecule type" value="Genomic_DNA"/>
</dbReference>
<keyword evidence="3" id="KW-0614">Plasmid</keyword>
<dbReference type="KEGG" id="hdo:MUK72_14525"/>
<dbReference type="AlphaFoldDB" id="A0AAV3SLT8"/>
<dbReference type="EMBL" id="BAAADN010000070">
    <property type="protein sequence ID" value="GAA0474135.1"/>
    <property type="molecule type" value="Genomic_DNA"/>
</dbReference>